<accession>A0AAX3Y6M3</accession>
<sequence>MSNPVPERLINFRVYVDGDNQAGVATVDLPDIEFMTDTVSGAGIAGEVDSPILGHLSSMAATITWRTITEYAMSLTAPKAHSIDFRGSQQVYDAAGGTLGSKPVRVSIKGTPKRTGLGSLEVGSTTDSESEFEVTFMKIWVDGIERIEIDKYNFKFVVDGVDYLASVRQDLGLN</sequence>
<organism evidence="1 2">
    <name type="scientific">Vibrio phage PVP-XSN</name>
    <dbReference type="NCBI Taxonomy" id="3056214"/>
    <lineage>
        <taxon>Viruses</taxon>
        <taxon>Duplodnaviria</taxon>
        <taxon>Heunggongvirae</taxon>
        <taxon>Uroviricota</taxon>
        <taxon>Caudoviricetes</taxon>
    </lineage>
</organism>
<dbReference type="Proteomes" id="UP001431754">
    <property type="component" value="Segment"/>
</dbReference>
<dbReference type="InterPro" id="IPR006498">
    <property type="entry name" value="Tail_tube"/>
</dbReference>
<name>A0AAX3Y6M3_9CAUD</name>
<reference evidence="1" key="1">
    <citation type="submission" date="2023-04" db="EMBL/GenBank/DDBJ databases">
        <title>Virulent bacteriophage PVP-XSN from an Vibrio parahaemolyticus isolate: Characterization and complete genome sequence.</title>
        <authorList>
            <person name="Qi T."/>
            <person name="Lyu S."/>
            <person name="Liu L."/>
            <person name="Guo Q."/>
            <person name="Shen W."/>
            <person name="Han M."/>
            <person name="Xiong F."/>
            <person name="Lou B."/>
            <person name="Xu H."/>
        </authorList>
    </citation>
    <scope>NUCLEOTIDE SEQUENCE</scope>
</reference>
<evidence type="ECO:0000313" key="1">
    <source>
        <dbReference type="EMBL" id="WJZ69995.1"/>
    </source>
</evidence>
<protein>
    <submittedName>
        <fullName evidence="1">Major tail tube protein</fullName>
    </submittedName>
</protein>
<dbReference type="EMBL" id="OQ851295">
    <property type="protein sequence ID" value="WJZ69995.1"/>
    <property type="molecule type" value="Genomic_DNA"/>
</dbReference>
<proteinExistence type="predicted"/>
<evidence type="ECO:0000313" key="2">
    <source>
        <dbReference type="Proteomes" id="UP001431754"/>
    </source>
</evidence>
<gene>
    <name evidence="1" type="ORF">PVP_XSN000016</name>
</gene>
<dbReference type="Pfam" id="PF04985">
    <property type="entry name" value="Phage_tube"/>
    <property type="match status" value="1"/>
</dbReference>